<feature type="compositionally biased region" description="Polar residues" evidence="1">
    <location>
        <begin position="574"/>
        <end position="584"/>
    </location>
</feature>
<keyword evidence="2" id="KW-0472">Membrane</keyword>
<sequence>MNPPKKIILSSDGNNATTSNTFVTQQQVNQTGLLLVNKLGSLELHEFLGDQHSSAVQRLIVATIVIVLISAMLVATVILFRCYMLYCQDHLNIRHYQRPPIEEELKGEESKCGNSSLLNLKNEKEEKGLFNPIKKTTTTFENLEKNLLKNENGGVKRYYNNNNKCISIESLASVLISSPFDNFRIECPQTSGAQRLAIRMVESQGQKRQDTVFVLSCQQIGELYPWLEIPEELADQEHEECHYTQQFDILLDKQMNWTCSEREYLAGIARLSDTRIQLECCKLRTRNEGNCVEYDYEKPAGSGARIEIEYQGKLINALAVYGDLIRVRFCDLSPRPIDDIMAETTKTTPTIAIAHAVTSSGNSGFPLRPPTNSVGFNQEIEVPSLLNDPRTIAKQRAAIALQNQLSNSPNVPPPINEELPPANLADGVDEAFSIDGAQQHTEREKFNQEIKQNIESRNNAQVVEQHVEAVQQVQDVHPQTSEPIQGQVHPVTQEAKISNEGVQKERHQVQAVQEQSHAAYPEADQQRTELKIQDKNIRDKDIEQQTTLKPVINVESMLEMSPINVKKSAKPEQPSITSEGQEQQNAERNKNAESASPRIK</sequence>
<evidence type="ECO:0000313" key="3">
    <source>
        <dbReference type="Proteomes" id="UP000887560"/>
    </source>
</evidence>
<keyword evidence="3" id="KW-1185">Reference proteome</keyword>
<dbReference type="Proteomes" id="UP000887560">
    <property type="component" value="Unplaced"/>
</dbReference>
<proteinExistence type="predicted"/>
<accession>A0A915P6D5</accession>
<evidence type="ECO:0000256" key="1">
    <source>
        <dbReference type="SAM" id="MobiDB-lite"/>
    </source>
</evidence>
<dbReference type="WBParaSite" id="scf7180000423496.g11125">
    <property type="protein sequence ID" value="scf7180000423496.g11125"/>
    <property type="gene ID" value="scf7180000423496.g11125"/>
</dbReference>
<feature type="region of interest" description="Disordered" evidence="1">
    <location>
        <begin position="563"/>
        <end position="600"/>
    </location>
</feature>
<keyword evidence="2" id="KW-0812">Transmembrane</keyword>
<protein>
    <submittedName>
        <fullName evidence="4">Uncharacterized protein</fullName>
    </submittedName>
</protein>
<reference evidence="4" key="1">
    <citation type="submission" date="2022-11" db="UniProtKB">
        <authorList>
            <consortium name="WormBaseParasite"/>
        </authorList>
    </citation>
    <scope>IDENTIFICATION</scope>
</reference>
<evidence type="ECO:0000256" key="2">
    <source>
        <dbReference type="SAM" id="Phobius"/>
    </source>
</evidence>
<dbReference type="AlphaFoldDB" id="A0A915P6D5"/>
<feature type="transmembrane region" description="Helical" evidence="2">
    <location>
        <begin position="59"/>
        <end position="86"/>
    </location>
</feature>
<organism evidence="3 4">
    <name type="scientific">Meloidogyne floridensis</name>
    <dbReference type="NCBI Taxonomy" id="298350"/>
    <lineage>
        <taxon>Eukaryota</taxon>
        <taxon>Metazoa</taxon>
        <taxon>Ecdysozoa</taxon>
        <taxon>Nematoda</taxon>
        <taxon>Chromadorea</taxon>
        <taxon>Rhabditida</taxon>
        <taxon>Tylenchina</taxon>
        <taxon>Tylenchomorpha</taxon>
        <taxon>Tylenchoidea</taxon>
        <taxon>Meloidogynidae</taxon>
        <taxon>Meloidogyninae</taxon>
        <taxon>Meloidogyne</taxon>
    </lineage>
</organism>
<keyword evidence="2" id="KW-1133">Transmembrane helix</keyword>
<evidence type="ECO:0000313" key="4">
    <source>
        <dbReference type="WBParaSite" id="scf7180000423496.g11125"/>
    </source>
</evidence>
<name>A0A915P6D5_9BILA</name>